<evidence type="ECO:0000313" key="3">
    <source>
        <dbReference type="Proteomes" id="UP000198856"/>
    </source>
</evidence>
<reference evidence="2 3" key="1">
    <citation type="submission" date="2016-10" db="EMBL/GenBank/DDBJ databases">
        <authorList>
            <person name="de Groot N.N."/>
        </authorList>
    </citation>
    <scope>NUCLEOTIDE SEQUENCE [LARGE SCALE GENOMIC DNA]</scope>
    <source>
        <strain evidence="2 3">IBRC-M10015</strain>
    </source>
</reference>
<feature type="transmembrane region" description="Helical" evidence="1">
    <location>
        <begin position="36"/>
        <end position="58"/>
    </location>
</feature>
<dbReference type="Proteomes" id="UP000198856">
    <property type="component" value="Unassembled WGS sequence"/>
</dbReference>
<keyword evidence="1" id="KW-1133">Transmembrane helix</keyword>
<gene>
    <name evidence="2" type="ORF">SAMN05216226_105202</name>
</gene>
<protein>
    <submittedName>
        <fullName evidence="2">Uncharacterized protein</fullName>
    </submittedName>
</protein>
<keyword evidence="3" id="KW-1185">Reference proteome</keyword>
<keyword evidence="1" id="KW-0472">Membrane</keyword>
<accession>A0A1G8UYM6</accession>
<organism evidence="2 3">
    <name type="scientific">Halovenus aranensis</name>
    <dbReference type="NCBI Taxonomy" id="890420"/>
    <lineage>
        <taxon>Archaea</taxon>
        <taxon>Methanobacteriati</taxon>
        <taxon>Methanobacteriota</taxon>
        <taxon>Stenosarchaea group</taxon>
        <taxon>Halobacteria</taxon>
        <taxon>Halobacteriales</taxon>
        <taxon>Haloarculaceae</taxon>
        <taxon>Halovenus</taxon>
    </lineage>
</organism>
<evidence type="ECO:0000313" key="2">
    <source>
        <dbReference type="EMBL" id="SDJ58928.1"/>
    </source>
</evidence>
<proteinExistence type="predicted"/>
<name>A0A1G8UYM6_9EURY</name>
<evidence type="ECO:0000256" key="1">
    <source>
        <dbReference type="SAM" id="Phobius"/>
    </source>
</evidence>
<sequence>MDPALRVRLDLIIGLLACIAVGVVSLLLLVGGFDVLLYLVTVGLLVGLLVQALGVGPFGTQTSR</sequence>
<keyword evidence="1" id="KW-0812">Transmembrane</keyword>
<dbReference type="AlphaFoldDB" id="A0A1G8UYM6"/>
<dbReference type="RefSeq" id="WP_092701185.1">
    <property type="nucleotide sequence ID" value="NZ_FNFC01000005.1"/>
</dbReference>
<feature type="transmembrane region" description="Helical" evidence="1">
    <location>
        <begin position="12"/>
        <end position="30"/>
    </location>
</feature>
<dbReference type="EMBL" id="FNFC01000005">
    <property type="protein sequence ID" value="SDJ58928.1"/>
    <property type="molecule type" value="Genomic_DNA"/>
</dbReference>